<dbReference type="EMBL" id="VXPY01000013">
    <property type="protein sequence ID" value="MYD89025.1"/>
    <property type="molecule type" value="Genomic_DNA"/>
</dbReference>
<feature type="binding site" evidence="7">
    <location>
        <position position="256"/>
    </location>
    <ligand>
        <name>substrate</name>
        <note>ligand shared with subunit alpha</note>
    </ligand>
</feature>
<feature type="binding site" evidence="7">
    <location>
        <position position="94"/>
    </location>
    <ligand>
        <name>ATP</name>
        <dbReference type="ChEBI" id="CHEBI:30616"/>
    </ligand>
</feature>
<dbReference type="SUPFAM" id="SSF52210">
    <property type="entry name" value="Succinyl-CoA synthetase domains"/>
    <property type="match status" value="1"/>
</dbReference>
<evidence type="ECO:0000256" key="5">
    <source>
        <dbReference type="ARBA" id="ARBA00022741"/>
    </source>
</evidence>
<name>A0A6B1DQG1_9CHLR</name>
<keyword evidence="3 7" id="KW-0436">Ligase</keyword>
<dbReference type="PANTHER" id="PTHR11815:SF10">
    <property type="entry name" value="SUCCINATE--COA LIGASE [GDP-FORMING] SUBUNIT BETA, MITOCHONDRIAL"/>
    <property type="match status" value="1"/>
</dbReference>
<comment type="similarity">
    <text evidence="1 7">Belongs to the succinate/malate CoA ligase beta subunit family.</text>
</comment>
<dbReference type="InterPro" id="IPR013815">
    <property type="entry name" value="ATP_grasp_subdomain_1"/>
</dbReference>
<protein>
    <recommendedName>
        <fullName evidence="7">Succinate--CoA ligase [ADP-forming] subunit beta</fullName>
        <ecNumber evidence="7">6.2.1.5</ecNumber>
    </recommendedName>
    <alternativeName>
        <fullName evidence="7">Succinyl-CoA synthetase subunit beta</fullName>
        <shortName evidence="7">SCS-beta</shortName>
    </alternativeName>
</protein>
<evidence type="ECO:0000256" key="4">
    <source>
        <dbReference type="ARBA" id="ARBA00022723"/>
    </source>
</evidence>
<dbReference type="UniPathway" id="UPA00223">
    <property type="reaction ID" value="UER00999"/>
</dbReference>
<dbReference type="PROSITE" id="PS50975">
    <property type="entry name" value="ATP_GRASP"/>
    <property type="match status" value="1"/>
</dbReference>
<dbReference type="InterPro" id="IPR011761">
    <property type="entry name" value="ATP-grasp"/>
</dbReference>
<dbReference type="PROSITE" id="PS01217">
    <property type="entry name" value="SUCCINYL_COA_LIG_3"/>
    <property type="match status" value="1"/>
</dbReference>
<dbReference type="GO" id="GO:0005524">
    <property type="term" value="F:ATP binding"/>
    <property type="evidence" value="ECO:0007669"/>
    <property type="project" value="UniProtKB-UniRule"/>
</dbReference>
<evidence type="ECO:0000259" key="9">
    <source>
        <dbReference type="PROSITE" id="PS50975"/>
    </source>
</evidence>
<evidence type="ECO:0000256" key="3">
    <source>
        <dbReference type="ARBA" id="ARBA00022598"/>
    </source>
</evidence>
<evidence type="ECO:0000256" key="1">
    <source>
        <dbReference type="ARBA" id="ARBA00009182"/>
    </source>
</evidence>
<reference evidence="10" key="1">
    <citation type="submission" date="2019-09" db="EMBL/GenBank/DDBJ databases">
        <title>Characterisation of the sponge microbiome using genome-centric metagenomics.</title>
        <authorList>
            <person name="Engelberts J.P."/>
            <person name="Robbins S.J."/>
            <person name="De Goeij J.M."/>
            <person name="Aranda M."/>
            <person name="Bell S.C."/>
            <person name="Webster N.S."/>
        </authorList>
    </citation>
    <scope>NUCLEOTIDE SEQUENCE</scope>
    <source>
        <strain evidence="10">SB0662_bin_9</strain>
    </source>
</reference>
<dbReference type="Pfam" id="PF08442">
    <property type="entry name" value="ATP-grasp_2"/>
    <property type="match status" value="1"/>
</dbReference>
<dbReference type="GO" id="GO:0005829">
    <property type="term" value="C:cytosol"/>
    <property type="evidence" value="ECO:0007669"/>
    <property type="project" value="TreeGrafter"/>
</dbReference>
<dbReference type="InterPro" id="IPR017866">
    <property type="entry name" value="Succ-CoA_synthase_bsu_CS"/>
</dbReference>
<dbReference type="InterPro" id="IPR013650">
    <property type="entry name" value="ATP-grasp_succ-CoA_synth-type"/>
</dbReference>
<organism evidence="10">
    <name type="scientific">Caldilineaceae bacterium SB0662_bin_9</name>
    <dbReference type="NCBI Taxonomy" id="2605258"/>
    <lineage>
        <taxon>Bacteria</taxon>
        <taxon>Bacillati</taxon>
        <taxon>Chloroflexota</taxon>
        <taxon>Caldilineae</taxon>
        <taxon>Caldilineales</taxon>
        <taxon>Caldilineaceae</taxon>
    </lineage>
</organism>
<comment type="subunit">
    <text evidence="7">Heterotetramer of two alpha and two beta subunits.</text>
</comment>
<dbReference type="InterPro" id="IPR016102">
    <property type="entry name" value="Succinyl-CoA_synth-like"/>
</dbReference>
<evidence type="ECO:0000256" key="6">
    <source>
        <dbReference type="ARBA" id="ARBA00022842"/>
    </source>
</evidence>
<dbReference type="GO" id="GO:0004775">
    <property type="term" value="F:succinate-CoA ligase (ADP-forming) activity"/>
    <property type="evidence" value="ECO:0007669"/>
    <property type="project" value="UniProtKB-UniRule"/>
</dbReference>
<dbReference type="AlphaFoldDB" id="A0A6B1DQG1"/>
<dbReference type="FunFam" id="3.40.50.261:FF:000001">
    <property type="entry name" value="Succinate--CoA ligase [ADP-forming] subunit beta"/>
    <property type="match status" value="1"/>
</dbReference>
<dbReference type="InterPro" id="IPR005811">
    <property type="entry name" value="SUCC_ACL_C"/>
</dbReference>
<evidence type="ECO:0000256" key="2">
    <source>
        <dbReference type="ARBA" id="ARBA00022532"/>
    </source>
</evidence>
<dbReference type="Gene3D" id="3.30.1490.20">
    <property type="entry name" value="ATP-grasp fold, A domain"/>
    <property type="match status" value="1"/>
</dbReference>
<comment type="catalytic activity">
    <reaction evidence="7">
        <text>succinate + ATP + CoA = succinyl-CoA + ADP + phosphate</text>
        <dbReference type="Rhea" id="RHEA:17661"/>
        <dbReference type="ChEBI" id="CHEBI:30031"/>
        <dbReference type="ChEBI" id="CHEBI:30616"/>
        <dbReference type="ChEBI" id="CHEBI:43474"/>
        <dbReference type="ChEBI" id="CHEBI:57287"/>
        <dbReference type="ChEBI" id="CHEBI:57292"/>
        <dbReference type="ChEBI" id="CHEBI:456216"/>
        <dbReference type="EC" id="6.2.1.5"/>
    </reaction>
</comment>
<evidence type="ECO:0000313" key="10">
    <source>
        <dbReference type="EMBL" id="MYD89025.1"/>
    </source>
</evidence>
<gene>
    <name evidence="7 10" type="primary">sucC</name>
    <name evidence="10" type="ORF">F4Y08_01620</name>
</gene>
<dbReference type="Gene3D" id="3.30.470.20">
    <property type="entry name" value="ATP-grasp fold, B domain"/>
    <property type="match status" value="1"/>
</dbReference>
<feature type="binding site" evidence="7">
    <location>
        <begin position="313"/>
        <end position="315"/>
    </location>
    <ligand>
        <name>substrate</name>
        <note>ligand shared with subunit alpha</note>
    </ligand>
</feature>
<feature type="binding site" evidence="7">
    <location>
        <position position="45"/>
    </location>
    <ligand>
        <name>ATP</name>
        <dbReference type="ChEBI" id="CHEBI:30616"/>
    </ligand>
</feature>
<dbReference type="GO" id="GO:0006104">
    <property type="term" value="P:succinyl-CoA metabolic process"/>
    <property type="evidence" value="ECO:0007669"/>
    <property type="project" value="TreeGrafter"/>
</dbReference>
<comment type="catalytic activity">
    <reaction evidence="7">
        <text>GTP + succinate + CoA = succinyl-CoA + GDP + phosphate</text>
        <dbReference type="Rhea" id="RHEA:22120"/>
        <dbReference type="ChEBI" id="CHEBI:30031"/>
        <dbReference type="ChEBI" id="CHEBI:37565"/>
        <dbReference type="ChEBI" id="CHEBI:43474"/>
        <dbReference type="ChEBI" id="CHEBI:57287"/>
        <dbReference type="ChEBI" id="CHEBI:57292"/>
        <dbReference type="ChEBI" id="CHEBI:58189"/>
    </reaction>
</comment>
<dbReference type="GO" id="GO:0000287">
    <property type="term" value="F:magnesium ion binding"/>
    <property type="evidence" value="ECO:0007669"/>
    <property type="project" value="UniProtKB-UniRule"/>
</dbReference>
<dbReference type="GO" id="GO:0042709">
    <property type="term" value="C:succinate-CoA ligase complex"/>
    <property type="evidence" value="ECO:0007669"/>
    <property type="project" value="TreeGrafter"/>
</dbReference>
<sequence length="380" mass="41008">MNLHEYQTKSLLEREGIPVPQGAVAMTPDGARQIAIDFGSVVAVKAQVLTGGRGKAGGIRLAENPDEAEDAAAHILGMDIKGHKVQRVLVEQASHIKAELYLAVLIDRTSQQIMVMASSEGGMEIEEVAARSPEKIRRIYADPFMGIRSYQCTRLAREIELPVALWPAFHRLVSKLHAALIKHDADLLEINPLIINDSDQLVALDGKMTLDDNALYRQPEFGSELGSEDQHPTEVEALNAGLNFVYLGGNVACLANGAGLAMATMDAVKYYGGDPANFLDLGGGSSVEQVTQAVRIMVRDPGVRALLVNVAGGITRCDEVAEGMAAAMDEIETRIPFVVRLVGTNEAEAHRILEPYDVEFASRFSEAAKRVVELAREGAA</sequence>
<keyword evidence="5 7" id="KW-0547">Nucleotide-binding</keyword>
<feature type="binding site" evidence="7">
    <location>
        <position position="91"/>
    </location>
    <ligand>
        <name>ATP</name>
        <dbReference type="ChEBI" id="CHEBI:30616"/>
    </ligand>
</feature>
<evidence type="ECO:0000256" key="7">
    <source>
        <dbReference type="HAMAP-Rule" id="MF_00558"/>
    </source>
</evidence>
<dbReference type="Pfam" id="PF00549">
    <property type="entry name" value="Ligase_CoA"/>
    <property type="match status" value="1"/>
</dbReference>
<dbReference type="PANTHER" id="PTHR11815">
    <property type="entry name" value="SUCCINYL-COA SYNTHETASE BETA CHAIN"/>
    <property type="match status" value="1"/>
</dbReference>
<keyword evidence="2 7" id="KW-0816">Tricarboxylic acid cycle</keyword>
<dbReference type="GO" id="GO:0004776">
    <property type="term" value="F:succinate-CoA ligase (GDP-forming) activity"/>
    <property type="evidence" value="ECO:0007669"/>
    <property type="project" value="RHEA"/>
</dbReference>
<dbReference type="NCBIfam" id="NF001913">
    <property type="entry name" value="PRK00696.1"/>
    <property type="match status" value="1"/>
</dbReference>
<feature type="binding site" evidence="7">
    <location>
        <begin position="52"/>
        <end position="54"/>
    </location>
    <ligand>
        <name>ATP</name>
        <dbReference type="ChEBI" id="CHEBI:30616"/>
    </ligand>
</feature>
<dbReference type="SUPFAM" id="SSF56059">
    <property type="entry name" value="Glutathione synthetase ATP-binding domain-like"/>
    <property type="match status" value="1"/>
</dbReference>
<dbReference type="Gene3D" id="3.40.50.261">
    <property type="entry name" value="Succinyl-CoA synthetase domains"/>
    <property type="match status" value="1"/>
</dbReference>
<feature type="domain" description="ATP-grasp" evidence="9">
    <location>
        <begin position="9"/>
        <end position="234"/>
    </location>
</feature>
<comment type="pathway">
    <text evidence="7">Carbohydrate metabolism; tricarboxylic acid cycle; succinate from succinyl-CoA (ligase route): step 1/1.</text>
</comment>
<dbReference type="HAMAP" id="MF_00558">
    <property type="entry name" value="Succ_CoA_beta"/>
    <property type="match status" value="1"/>
</dbReference>
<comment type="caution">
    <text evidence="10">The sequence shown here is derived from an EMBL/GenBank/DDBJ whole genome shotgun (WGS) entry which is preliminary data.</text>
</comment>
<keyword evidence="7 8" id="KW-0067">ATP-binding</keyword>
<proteinExistence type="inferred from homology"/>
<comment type="cofactor">
    <cofactor evidence="7">
        <name>Mg(2+)</name>
        <dbReference type="ChEBI" id="CHEBI:18420"/>
    </cofactor>
    <text evidence="7">Binds 1 Mg(2+) ion per subunit.</text>
</comment>
<dbReference type="PIRSF" id="PIRSF001554">
    <property type="entry name" value="SucCS_beta"/>
    <property type="match status" value="1"/>
</dbReference>
<dbReference type="GO" id="GO:0006099">
    <property type="term" value="P:tricarboxylic acid cycle"/>
    <property type="evidence" value="ECO:0007669"/>
    <property type="project" value="UniProtKB-UniRule"/>
</dbReference>
<feature type="binding site" evidence="7">
    <location>
        <position position="99"/>
    </location>
    <ligand>
        <name>ATP</name>
        <dbReference type="ChEBI" id="CHEBI:30616"/>
    </ligand>
</feature>
<dbReference type="FunFam" id="3.30.470.20:FF:000002">
    <property type="entry name" value="Succinate--CoA ligase [ADP-forming] subunit beta"/>
    <property type="match status" value="1"/>
</dbReference>
<keyword evidence="6 7" id="KW-0460">Magnesium</keyword>
<feature type="binding site" evidence="7">
    <location>
        <position position="205"/>
    </location>
    <ligand>
        <name>Mg(2+)</name>
        <dbReference type="ChEBI" id="CHEBI:18420"/>
    </ligand>
</feature>
<evidence type="ECO:0000256" key="8">
    <source>
        <dbReference type="PROSITE-ProRule" id="PRU00409"/>
    </source>
</evidence>
<dbReference type="NCBIfam" id="TIGR01016">
    <property type="entry name" value="sucCoAbeta"/>
    <property type="match status" value="1"/>
</dbReference>
<dbReference type="EC" id="6.2.1.5" evidence="7"/>
<accession>A0A6B1DQG1</accession>
<comment type="function">
    <text evidence="7">Succinyl-CoA synthetase functions in the citric acid cycle (TCA), coupling the hydrolysis of succinyl-CoA to the synthesis of either ATP or GTP and thus represents the only step of substrate-level phosphorylation in the TCA. The beta subunit provides nucleotide specificity of the enzyme and binds the substrate succinate, while the binding sites for coenzyme A and phosphate are found in the alpha subunit.</text>
</comment>
<feature type="binding site" evidence="7">
    <location>
        <position position="191"/>
    </location>
    <ligand>
        <name>Mg(2+)</name>
        <dbReference type="ChEBI" id="CHEBI:18420"/>
    </ligand>
</feature>
<keyword evidence="4 7" id="KW-0479">Metal-binding</keyword>
<dbReference type="InterPro" id="IPR005809">
    <property type="entry name" value="Succ_CoA_ligase-like_bsu"/>
</dbReference>